<evidence type="ECO:0000256" key="1">
    <source>
        <dbReference type="SAM" id="MobiDB-lite"/>
    </source>
</evidence>
<reference evidence="2 3" key="1">
    <citation type="submission" date="2021-01" db="EMBL/GenBank/DDBJ databases">
        <title>Whole genome shotgun sequence of Planobispora longispora NBRC 13918.</title>
        <authorList>
            <person name="Komaki H."/>
            <person name="Tamura T."/>
        </authorList>
    </citation>
    <scope>NUCLEOTIDE SEQUENCE [LARGE SCALE GENOMIC DNA]</scope>
    <source>
        <strain evidence="2 3">NBRC 13918</strain>
    </source>
</reference>
<organism evidence="2 3">
    <name type="scientific">Planobispora longispora</name>
    <dbReference type="NCBI Taxonomy" id="28887"/>
    <lineage>
        <taxon>Bacteria</taxon>
        <taxon>Bacillati</taxon>
        <taxon>Actinomycetota</taxon>
        <taxon>Actinomycetes</taxon>
        <taxon>Streptosporangiales</taxon>
        <taxon>Streptosporangiaceae</taxon>
        <taxon>Planobispora</taxon>
    </lineage>
</organism>
<comment type="caution">
    <text evidence="2">The sequence shown here is derived from an EMBL/GenBank/DDBJ whole genome shotgun (WGS) entry which is preliminary data.</text>
</comment>
<name>A0A8J3RVE9_9ACTN</name>
<gene>
    <name evidence="2" type="ORF">Plo01_72850</name>
</gene>
<dbReference type="RefSeq" id="WP_203895267.1">
    <property type="nucleotide sequence ID" value="NZ_BOOH01000065.1"/>
</dbReference>
<protein>
    <submittedName>
        <fullName evidence="2">Uncharacterized protein</fullName>
    </submittedName>
</protein>
<evidence type="ECO:0000313" key="3">
    <source>
        <dbReference type="Proteomes" id="UP000616724"/>
    </source>
</evidence>
<dbReference type="AlphaFoldDB" id="A0A8J3RVE9"/>
<keyword evidence="3" id="KW-1185">Reference proteome</keyword>
<sequence>MADEPAGDRRARLRRLRLRADGQLYDLDEHRCVGLEELCDDVRFGRSFRAWRQHTGAPCTNEVLVAVLRMTLPRDVRTASEAAFRVPEQEPQAGSDRAGRTPRG</sequence>
<accession>A0A8J3RVE9</accession>
<feature type="region of interest" description="Disordered" evidence="1">
    <location>
        <begin position="81"/>
        <end position="104"/>
    </location>
</feature>
<proteinExistence type="predicted"/>
<dbReference type="Proteomes" id="UP000616724">
    <property type="component" value="Unassembled WGS sequence"/>
</dbReference>
<evidence type="ECO:0000313" key="2">
    <source>
        <dbReference type="EMBL" id="GIH80856.1"/>
    </source>
</evidence>
<dbReference type="EMBL" id="BOOH01000065">
    <property type="protein sequence ID" value="GIH80856.1"/>
    <property type="molecule type" value="Genomic_DNA"/>
</dbReference>